<dbReference type="CDD" id="cd03786">
    <property type="entry name" value="GTB_UDP-GlcNAc_2-Epimerase"/>
    <property type="match status" value="1"/>
</dbReference>
<dbReference type="SUPFAM" id="SSF53756">
    <property type="entry name" value="UDP-Glycosyltransferase/glycogen phosphorylase"/>
    <property type="match status" value="1"/>
</dbReference>
<dbReference type="InterPro" id="IPR003331">
    <property type="entry name" value="UDP_GlcNAc_Epimerase_2_dom"/>
</dbReference>
<evidence type="ECO:0000313" key="8">
    <source>
        <dbReference type="Proteomes" id="UP000198885"/>
    </source>
</evidence>
<evidence type="ECO:0000256" key="4">
    <source>
        <dbReference type="ARBA" id="ARBA00038858"/>
    </source>
</evidence>
<dbReference type="STRING" id="641238.SAMN04490244_104315"/>
<dbReference type="InterPro" id="IPR029767">
    <property type="entry name" value="WecB-like"/>
</dbReference>
<evidence type="ECO:0000256" key="5">
    <source>
        <dbReference type="RuleBase" id="RU003513"/>
    </source>
</evidence>
<dbReference type="AlphaFoldDB" id="A0A1H9TQA1"/>
<evidence type="ECO:0000313" key="7">
    <source>
        <dbReference type="EMBL" id="SER99325.1"/>
    </source>
</evidence>
<dbReference type="PANTHER" id="PTHR43174">
    <property type="entry name" value="UDP-N-ACETYLGLUCOSAMINE 2-EPIMERASE"/>
    <property type="match status" value="1"/>
</dbReference>
<comment type="catalytic activity">
    <reaction evidence="2">
        <text>UDP-N-acetyl-alpha-D-glucosamine = UDP-N-acetyl-alpha-D-mannosamine</text>
        <dbReference type="Rhea" id="RHEA:17213"/>
        <dbReference type="ChEBI" id="CHEBI:57705"/>
        <dbReference type="ChEBI" id="CHEBI:68623"/>
        <dbReference type="EC" id="5.1.3.14"/>
    </reaction>
</comment>
<evidence type="ECO:0000256" key="3">
    <source>
        <dbReference type="ARBA" id="ARBA00038209"/>
    </source>
</evidence>
<feature type="domain" description="UDP-N-acetylglucosamine 2-epimerase" evidence="6">
    <location>
        <begin position="29"/>
        <end position="363"/>
    </location>
</feature>
<dbReference type="NCBIfam" id="TIGR00236">
    <property type="entry name" value="wecB"/>
    <property type="match status" value="1"/>
</dbReference>
<proteinExistence type="inferred from homology"/>
<dbReference type="Gene3D" id="3.40.50.2000">
    <property type="entry name" value="Glycogen Phosphorylase B"/>
    <property type="match status" value="2"/>
</dbReference>
<keyword evidence="1 5" id="KW-0413">Isomerase</keyword>
<dbReference type="PANTHER" id="PTHR43174:SF2">
    <property type="entry name" value="UDP-N-ACETYLGLUCOSAMINE 2-EPIMERASE"/>
    <property type="match status" value="1"/>
</dbReference>
<dbReference type="EC" id="5.1.3.14" evidence="4"/>
<evidence type="ECO:0000259" key="6">
    <source>
        <dbReference type="Pfam" id="PF02350"/>
    </source>
</evidence>
<organism evidence="7 8">
    <name type="scientific">Tranquillimonas rosea</name>
    <dbReference type="NCBI Taxonomy" id="641238"/>
    <lineage>
        <taxon>Bacteria</taxon>
        <taxon>Pseudomonadati</taxon>
        <taxon>Pseudomonadota</taxon>
        <taxon>Alphaproteobacteria</taxon>
        <taxon>Rhodobacterales</taxon>
        <taxon>Roseobacteraceae</taxon>
        <taxon>Tranquillimonas</taxon>
    </lineage>
</organism>
<dbReference type="RefSeq" id="WP_092692103.1">
    <property type="nucleotide sequence ID" value="NZ_FOGU01000004.1"/>
</dbReference>
<dbReference type="EMBL" id="FOGU01000004">
    <property type="protein sequence ID" value="SER99325.1"/>
    <property type="molecule type" value="Genomic_DNA"/>
</dbReference>
<keyword evidence="8" id="KW-1185">Reference proteome</keyword>
<dbReference type="Pfam" id="PF02350">
    <property type="entry name" value="Epimerase_2"/>
    <property type="match status" value="1"/>
</dbReference>
<dbReference type="OrthoDB" id="9803238at2"/>
<name>A0A1H9TQA1_9RHOB</name>
<sequence>MTSVLLIVGTRPEAIKMAPVYLEMAARPDEFDVSVCATAQHRQMLDQVLRVFDIVPRFDLDAMRPGQTLNGLVPDVMRGLGTVFEEAAPDLALVQGDTSSAFAGAMAAFHLQIPVAHVEAGLRTYDKRAPFPEEGNRRLISSIADLHFPPTRHAAANLAREGVGADSMVVTGNTVIDALFWVLEHAQADLSSVTRRIPAEAPWILVTGHRRESFGEGFRNICRGLRAIAETCPTHQIIYPVHLNPNVRDTVLGMLGDIDNIHLLDPMDYVPFVHLMRQADFIISDSGGIQEEATALGKPVLVMREVTERPEAVKAGICKLVGTDPDRILREATALAQSRSPPSPAARKVYGDGHAAKRIADAIAQGLHLPRQKQAELLSAEQ</sequence>
<reference evidence="7 8" key="1">
    <citation type="submission" date="2016-10" db="EMBL/GenBank/DDBJ databases">
        <authorList>
            <person name="de Groot N.N."/>
        </authorList>
    </citation>
    <scope>NUCLEOTIDE SEQUENCE [LARGE SCALE GENOMIC DNA]</scope>
    <source>
        <strain evidence="7 8">DSM 23042</strain>
    </source>
</reference>
<protein>
    <recommendedName>
        <fullName evidence="4">UDP-N-acetylglucosamine 2-epimerase (non-hydrolyzing)</fullName>
        <ecNumber evidence="4">5.1.3.14</ecNumber>
    </recommendedName>
</protein>
<evidence type="ECO:0000256" key="2">
    <source>
        <dbReference type="ARBA" id="ARBA00036080"/>
    </source>
</evidence>
<gene>
    <name evidence="7" type="ORF">SAMN04490244_104315</name>
</gene>
<evidence type="ECO:0000256" key="1">
    <source>
        <dbReference type="ARBA" id="ARBA00023235"/>
    </source>
</evidence>
<dbReference type="Proteomes" id="UP000198885">
    <property type="component" value="Unassembled WGS sequence"/>
</dbReference>
<accession>A0A1H9TQA1</accession>
<comment type="similarity">
    <text evidence="3 5">Belongs to the UDP-N-acetylglucosamine 2-epimerase family.</text>
</comment>
<dbReference type="GO" id="GO:0008761">
    <property type="term" value="F:UDP-N-acetylglucosamine 2-epimerase activity"/>
    <property type="evidence" value="ECO:0007669"/>
    <property type="project" value="UniProtKB-EC"/>
</dbReference>